<evidence type="ECO:0000256" key="2">
    <source>
        <dbReference type="ARBA" id="ARBA00004141"/>
    </source>
</evidence>
<keyword evidence="4" id="KW-0349">Heme</keyword>
<feature type="transmembrane region" description="Helical" evidence="13">
    <location>
        <begin position="232"/>
        <end position="256"/>
    </location>
</feature>
<evidence type="ECO:0000256" key="7">
    <source>
        <dbReference type="ARBA" id="ARBA00022982"/>
    </source>
</evidence>
<feature type="transmembrane region" description="Helical" evidence="13">
    <location>
        <begin position="343"/>
        <end position="368"/>
    </location>
</feature>
<evidence type="ECO:0000256" key="4">
    <source>
        <dbReference type="ARBA" id="ARBA00022617"/>
    </source>
</evidence>
<organism evidence="15">
    <name type="scientific">Tanacetum cinerariifolium</name>
    <name type="common">Dalmatian daisy</name>
    <name type="synonym">Chrysanthemum cinerariifolium</name>
    <dbReference type="NCBI Taxonomy" id="118510"/>
    <lineage>
        <taxon>Eukaryota</taxon>
        <taxon>Viridiplantae</taxon>
        <taxon>Streptophyta</taxon>
        <taxon>Embryophyta</taxon>
        <taxon>Tracheophyta</taxon>
        <taxon>Spermatophyta</taxon>
        <taxon>Magnoliopsida</taxon>
        <taxon>eudicotyledons</taxon>
        <taxon>Gunneridae</taxon>
        <taxon>Pentapetalae</taxon>
        <taxon>asterids</taxon>
        <taxon>campanulids</taxon>
        <taxon>Asterales</taxon>
        <taxon>Asteraceae</taxon>
        <taxon>Asteroideae</taxon>
        <taxon>Anthemideae</taxon>
        <taxon>Anthemidinae</taxon>
        <taxon>Tanacetum</taxon>
    </lineage>
</organism>
<dbReference type="PROSITE" id="PS50939">
    <property type="entry name" value="CYTOCHROME_B561"/>
    <property type="match status" value="2"/>
</dbReference>
<dbReference type="SMART" id="SM00665">
    <property type="entry name" value="B561"/>
    <property type="match status" value="2"/>
</dbReference>
<dbReference type="GO" id="GO:0016020">
    <property type="term" value="C:membrane"/>
    <property type="evidence" value="ECO:0007669"/>
    <property type="project" value="UniProtKB-SubCell"/>
</dbReference>
<evidence type="ECO:0000256" key="9">
    <source>
        <dbReference type="ARBA" id="ARBA00023004"/>
    </source>
</evidence>
<dbReference type="Pfam" id="PF03188">
    <property type="entry name" value="Cytochrom_B561"/>
    <property type="match status" value="2"/>
</dbReference>
<dbReference type="Gene3D" id="1.20.120.1770">
    <property type="match status" value="2"/>
</dbReference>
<evidence type="ECO:0000256" key="6">
    <source>
        <dbReference type="ARBA" id="ARBA00022723"/>
    </source>
</evidence>
<dbReference type="InterPro" id="IPR043205">
    <property type="entry name" value="CYB561/CYBRD1-like"/>
</dbReference>
<dbReference type="EMBL" id="BKCJ010008546">
    <property type="protein sequence ID" value="GEU82779.1"/>
    <property type="molecule type" value="Genomic_DNA"/>
</dbReference>
<dbReference type="FunFam" id="1.20.120.1770:FF:000001">
    <property type="entry name" value="Cytochrome b reductase 1"/>
    <property type="match status" value="2"/>
</dbReference>
<comment type="caution">
    <text evidence="15">The sequence shown here is derived from an EMBL/GenBank/DDBJ whole genome shotgun (WGS) entry which is preliminary data.</text>
</comment>
<evidence type="ECO:0000256" key="12">
    <source>
        <dbReference type="ARBA" id="ARBA00051575"/>
    </source>
</evidence>
<reference evidence="15" key="1">
    <citation type="journal article" date="2019" name="Sci. Rep.">
        <title>Draft genome of Tanacetum cinerariifolium, the natural source of mosquito coil.</title>
        <authorList>
            <person name="Yamashiro T."/>
            <person name="Shiraishi A."/>
            <person name="Satake H."/>
            <person name="Nakayama K."/>
        </authorList>
    </citation>
    <scope>NUCLEOTIDE SEQUENCE</scope>
</reference>
<evidence type="ECO:0000256" key="10">
    <source>
        <dbReference type="ARBA" id="ARBA00023136"/>
    </source>
</evidence>
<dbReference type="GO" id="GO:0046872">
    <property type="term" value="F:metal ion binding"/>
    <property type="evidence" value="ECO:0007669"/>
    <property type="project" value="UniProtKB-KW"/>
</dbReference>
<comment type="cofactor">
    <cofactor evidence="1">
        <name>heme b</name>
        <dbReference type="ChEBI" id="CHEBI:60344"/>
    </cofactor>
</comment>
<feature type="domain" description="Cytochrome b561" evidence="14">
    <location>
        <begin position="11"/>
        <end position="210"/>
    </location>
</feature>
<evidence type="ECO:0000256" key="5">
    <source>
        <dbReference type="ARBA" id="ARBA00022692"/>
    </source>
</evidence>
<name>A0A6L2NAZ8_TANCI</name>
<feature type="transmembrane region" description="Helical" evidence="13">
    <location>
        <begin position="48"/>
        <end position="67"/>
    </location>
</feature>
<dbReference type="PANTHER" id="PTHR10106">
    <property type="entry name" value="CYTOCHROME B561-RELATED"/>
    <property type="match status" value="1"/>
</dbReference>
<keyword evidence="6" id="KW-0479">Metal-binding</keyword>
<gene>
    <name evidence="15" type="ORF">Tci_054757</name>
</gene>
<evidence type="ECO:0000259" key="14">
    <source>
        <dbReference type="PROSITE" id="PS50939"/>
    </source>
</evidence>
<feature type="transmembrane region" description="Helical" evidence="13">
    <location>
        <begin position="151"/>
        <end position="169"/>
    </location>
</feature>
<keyword evidence="7" id="KW-0249">Electron transport</keyword>
<evidence type="ECO:0000256" key="3">
    <source>
        <dbReference type="ARBA" id="ARBA00022448"/>
    </source>
</evidence>
<feature type="transmembrane region" description="Helical" evidence="13">
    <location>
        <begin position="380"/>
        <end position="398"/>
    </location>
</feature>
<sequence>MAKNQIAVTIFTQLLVISITTLLLYWLIKLRGGFAFTSDDKMKIFNLHPLLMVVGFIVFSGEAMITYKAIPAMRPTLKIIHLIFHTIALASGILGVYVVFKYHNERSIPHMYSLHSWIGLSTICLFGLQMLVGIATFLFPGAESTTRERIAPWHVFFGVVIFSMAILSAETGLTEKFIFQKLQKGHEALMVNFIGLLVLLFGIVVGLTACYNSQISQLLAFVMAGERSSYRMSAFPVTILGHLLVVSITTLLLVWLLKLREGFAFTSEMKIKIFNLHPLLTVLGFVVFSGEAILTYKAIPAARPSLKIIHLVYHLIALVTGILGIYAVFKFHDEIHISHMNTIHSWIGLSTICLFGLQFIVGLTTFLFPGAESATRARIAPWHILFGVIIFFMATVSVETGITEKFMFQHLGKVPEALVINFIGLLILLFGVTVGLSVVFPLRRK</sequence>
<evidence type="ECO:0000256" key="8">
    <source>
        <dbReference type="ARBA" id="ARBA00022989"/>
    </source>
</evidence>
<keyword evidence="10 13" id="KW-0472">Membrane</keyword>
<keyword evidence="3" id="KW-0813">Transport</keyword>
<evidence type="ECO:0000256" key="13">
    <source>
        <dbReference type="SAM" id="Phobius"/>
    </source>
</evidence>
<feature type="transmembrane region" description="Helical" evidence="13">
    <location>
        <begin position="418"/>
        <end position="442"/>
    </location>
</feature>
<evidence type="ECO:0000256" key="11">
    <source>
        <dbReference type="ARBA" id="ARBA00024225"/>
    </source>
</evidence>
<feature type="transmembrane region" description="Helical" evidence="13">
    <location>
        <begin position="276"/>
        <end position="299"/>
    </location>
</feature>
<feature type="transmembrane region" description="Helical" evidence="13">
    <location>
        <begin position="112"/>
        <end position="139"/>
    </location>
</feature>
<keyword evidence="8 13" id="KW-1133">Transmembrane helix</keyword>
<dbReference type="InterPro" id="IPR006593">
    <property type="entry name" value="Cyt_b561/ferric_Rdtase_TM"/>
</dbReference>
<dbReference type="AlphaFoldDB" id="A0A6L2NAZ8"/>
<dbReference type="CDD" id="cd08766">
    <property type="entry name" value="Cyt_b561_ACYB-1_like"/>
    <property type="match status" value="1"/>
</dbReference>
<feature type="transmembrane region" description="Helical" evidence="13">
    <location>
        <begin position="79"/>
        <end position="100"/>
    </location>
</feature>
<protein>
    <recommendedName>
        <fullName evidence="11">ascorbate ferrireductase (transmembrane)</fullName>
        <ecNumber evidence="11">7.2.1.3</ecNumber>
    </recommendedName>
</protein>
<feature type="transmembrane region" description="Helical" evidence="13">
    <location>
        <begin position="7"/>
        <end position="28"/>
    </location>
</feature>
<comment type="catalytic activity">
    <reaction evidence="12">
        <text>Fe(3+)(out) + L-ascorbate(in) = monodehydro-L-ascorbate radical(in) + Fe(2+)(out) + H(+)</text>
        <dbReference type="Rhea" id="RHEA:30403"/>
        <dbReference type="ChEBI" id="CHEBI:15378"/>
        <dbReference type="ChEBI" id="CHEBI:29033"/>
        <dbReference type="ChEBI" id="CHEBI:29034"/>
        <dbReference type="ChEBI" id="CHEBI:38290"/>
        <dbReference type="ChEBI" id="CHEBI:59513"/>
        <dbReference type="EC" id="7.2.1.3"/>
    </reaction>
</comment>
<dbReference type="EC" id="7.2.1.3" evidence="11"/>
<keyword evidence="5 13" id="KW-0812">Transmembrane</keyword>
<evidence type="ECO:0000256" key="1">
    <source>
        <dbReference type="ARBA" id="ARBA00001970"/>
    </source>
</evidence>
<keyword evidence="9" id="KW-0408">Iron</keyword>
<accession>A0A6L2NAZ8</accession>
<evidence type="ECO:0000313" key="15">
    <source>
        <dbReference type="EMBL" id="GEU82779.1"/>
    </source>
</evidence>
<dbReference type="GO" id="GO:0140571">
    <property type="term" value="F:transmembrane ascorbate ferrireductase activity"/>
    <property type="evidence" value="ECO:0007669"/>
    <property type="project" value="UniProtKB-EC"/>
</dbReference>
<feature type="domain" description="Cytochrome b561" evidence="14">
    <location>
        <begin position="240"/>
        <end position="439"/>
    </location>
</feature>
<proteinExistence type="predicted"/>
<feature type="transmembrane region" description="Helical" evidence="13">
    <location>
        <begin position="189"/>
        <end position="211"/>
    </location>
</feature>
<comment type="subcellular location">
    <subcellularLocation>
        <location evidence="2">Membrane</location>
        <topology evidence="2">Multi-pass membrane protein</topology>
    </subcellularLocation>
</comment>
<feature type="transmembrane region" description="Helical" evidence="13">
    <location>
        <begin position="311"/>
        <end position="331"/>
    </location>
</feature>
<dbReference type="PANTHER" id="PTHR10106:SF44">
    <property type="entry name" value="ASCORBATE FERRIREDUCTASE (TRANSMEMBRANE)"/>
    <property type="match status" value="1"/>
</dbReference>